<dbReference type="PANTHER" id="PTHR45913:SF20">
    <property type="entry name" value="GENERAL TRANSCRIPTION FACTOR II-I REPEAT DOMAIN-CONTAINING PROTEIN 2"/>
    <property type="match status" value="1"/>
</dbReference>
<dbReference type="InterPro" id="IPR012337">
    <property type="entry name" value="RNaseH-like_sf"/>
</dbReference>
<gene>
    <name evidence="2" type="ORF">G6Z77_0011383</name>
</gene>
<dbReference type="Proteomes" id="UP000670152">
    <property type="component" value="Unassembled WGS sequence"/>
</dbReference>
<evidence type="ECO:0000313" key="3">
    <source>
        <dbReference type="Proteomes" id="UP000670152"/>
    </source>
</evidence>
<feature type="non-terminal residue" evidence="2">
    <location>
        <position position="328"/>
    </location>
</feature>
<dbReference type="OrthoDB" id="7701213at2759"/>
<reference evidence="2 3" key="1">
    <citation type="submission" date="2020-02" db="EMBL/GenBank/DDBJ databases">
        <title>Relaxed selection underlies rapid genomic changes in the transitions from sociality to social parasitism in ants.</title>
        <authorList>
            <person name="Bi X."/>
        </authorList>
    </citation>
    <scope>NUCLEOTIDE SEQUENCE [LARGE SCALE GENOMIC DNA]</scope>
    <source>
        <strain evidence="2">BGI-DK2014b</strain>
        <tissue evidence="2">Whole body</tissue>
    </source>
</reference>
<keyword evidence="3" id="KW-1185">Reference proteome</keyword>
<sequence>MNIRLSARTITSRIDDISDSIRDKLSTGLDILLTVEETLKKFDIDFSKCSSITTDSAKAMIDLKKGFAGQLKQRNLNIPIIHCILHQEALAGKVVKLSTAMEITKIINEIKGGHKFLTNRKFKLFLEEHKAVYTDVSLYCPIRWLSALEDVTELAFITDISNQVRLLNLKLQRTNQNISQLVRHIDSFRRKLQILKSHLNDIFHFFPSCQILLEEHDNNCNFKEYIHFLDSLIDEFDTRFICFEKLRTELILFENPPPLTAPIEGQHLDLQDELCDLQNDIALKTLKKLMWIFTKCWKNHHTPIFEISDFKFIPYSDLHIYVRHPFQK</sequence>
<name>A0A836FBM7_9HYME</name>
<evidence type="ECO:0000313" key="2">
    <source>
        <dbReference type="EMBL" id="KAG5321622.1"/>
    </source>
</evidence>
<comment type="caution">
    <text evidence="2">The sequence shown here is derived from an EMBL/GenBank/DDBJ whole genome shotgun (WGS) entry which is preliminary data.</text>
</comment>
<proteinExistence type="predicted"/>
<keyword evidence="1" id="KW-0175">Coiled coil</keyword>
<protein>
    <submittedName>
        <fullName evidence="2">GTD2B protein</fullName>
    </submittedName>
</protein>
<dbReference type="AlphaFoldDB" id="A0A836FBM7"/>
<dbReference type="EMBL" id="JAANIB010009631">
    <property type="protein sequence ID" value="KAG5321622.1"/>
    <property type="molecule type" value="Genomic_DNA"/>
</dbReference>
<dbReference type="SUPFAM" id="SSF53098">
    <property type="entry name" value="Ribonuclease H-like"/>
    <property type="match status" value="1"/>
</dbReference>
<accession>A0A836FBM7</accession>
<evidence type="ECO:0000256" key="1">
    <source>
        <dbReference type="SAM" id="Coils"/>
    </source>
</evidence>
<dbReference type="PANTHER" id="PTHR45913">
    <property type="entry name" value="EPM2A-INTERACTING PROTEIN 1"/>
    <property type="match status" value="1"/>
</dbReference>
<feature type="coiled-coil region" evidence="1">
    <location>
        <begin position="157"/>
        <end position="191"/>
    </location>
</feature>
<feature type="non-terminal residue" evidence="2">
    <location>
        <position position="1"/>
    </location>
</feature>
<organism evidence="2 3">
    <name type="scientific">Acromyrmex heyeri</name>
    <dbReference type="NCBI Taxonomy" id="230685"/>
    <lineage>
        <taxon>Eukaryota</taxon>
        <taxon>Metazoa</taxon>
        <taxon>Ecdysozoa</taxon>
        <taxon>Arthropoda</taxon>
        <taxon>Hexapoda</taxon>
        <taxon>Insecta</taxon>
        <taxon>Pterygota</taxon>
        <taxon>Neoptera</taxon>
        <taxon>Endopterygota</taxon>
        <taxon>Hymenoptera</taxon>
        <taxon>Apocrita</taxon>
        <taxon>Aculeata</taxon>
        <taxon>Formicoidea</taxon>
        <taxon>Formicidae</taxon>
        <taxon>Myrmicinae</taxon>
        <taxon>Acromyrmex</taxon>
    </lineage>
</organism>